<dbReference type="GO" id="GO:0005886">
    <property type="term" value="C:plasma membrane"/>
    <property type="evidence" value="ECO:0007669"/>
    <property type="project" value="TreeGrafter"/>
</dbReference>
<dbReference type="STRING" id="1509407.A0A0L1JIK4"/>
<dbReference type="GeneID" id="26801854"/>
<feature type="transmembrane region" description="Helical" evidence="9">
    <location>
        <begin position="505"/>
        <end position="525"/>
    </location>
</feature>
<feature type="transmembrane region" description="Helical" evidence="9">
    <location>
        <begin position="437"/>
        <end position="459"/>
    </location>
</feature>
<dbReference type="RefSeq" id="XP_015412460.1">
    <property type="nucleotide sequence ID" value="XM_015545308.1"/>
</dbReference>
<evidence type="ECO:0000256" key="2">
    <source>
        <dbReference type="ARBA" id="ARBA00006434"/>
    </source>
</evidence>
<dbReference type="PANTHER" id="PTHR46154">
    <property type="match status" value="1"/>
</dbReference>
<dbReference type="EMBL" id="JNOM01000002">
    <property type="protein sequence ID" value="KNG91537.1"/>
    <property type="molecule type" value="Genomic_DNA"/>
</dbReference>
<feature type="transmembrane region" description="Helical" evidence="9">
    <location>
        <begin position="201"/>
        <end position="220"/>
    </location>
</feature>
<feature type="transmembrane region" description="Helical" evidence="9">
    <location>
        <begin position="64"/>
        <end position="80"/>
    </location>
</feature>
<sequence length="690" mass="74865">MTDLTTRSDNGSVQPPLSQAVGYVVVVVIGLIIALVMMLITKVLKSTTGEDNKKTEMFMTANRTVRTGLTASAVISSWLWTTAMLGSSFVGYDYGVAGPFWFAAGCSPMIVFFALIGISCKRKIPEAHTSLEVVRIRYGRTAHIVFMTLCLVNNIFACANMLLGAAAVISAVTGMHIIAATFLLPVGVTVYTFVGGIKATFLTDYFHTAIILIIACYFSIKAFTIDEVGSIGKLYELVQAAAQRHPVSGNHDGTYLTMTSKGAMLFGILHICSNFGLVIMDTSYFIKAFSAAPSSVVPGYTIGGIAYFAIPWALGTIMSSVAIGLESQASFPTYPRRMTPSEVSGGLVLPYAAMTIAGKGGAAAILLITFMAVTSTLSAQVIAVSSILSFDVYREYFNRGASDRDIIRASHFGVIFFAAFSAGFSTMLNYVGIDLGWTLYMLGVVTCPGIFPMAFTILWRRQSTAAAILSPVLGMATGIGVWLGTAQHFYGSVSVSATGQILPCVYGTVASAFSPIVYSVVITLVRPQNYDWNDFKKEKLALERLESDLTTVHSHEKGPRPESRLEEGRRQSSAFDAQELKRWGRIAAFWSIATFLGHWVIWPLPMYGSKYVFGKGFFSAWVIVAIIWLWLTMLVAIFYPIFDGGIQQIKQVYRGLHASNETKKGVGNETSSSPSISDTAAEEVKREDRT</sequence>
<dbReference type="FunFam" id="1.20.1730.10:FF:000006">
    <property type="entry name" value="Urea active transporter"/>
    <property type="match status" value="1"/>
</dbReference>
<feature type="transmembrane region" description="Helical" evidence="9">
    <location>
        <begin position="364"/>
        <end position="390"/>
    </location>
</feature>
<keyword evidence="11" id="KW-1185">Reference proteome</keyword>
<dbReference type="GO" id="GO:0015204">
    <property type="term" value="F:urea transmembrane transporter activity"/>
    <property type="evidence" value="ECO:0007669"/>
    <property type="project" value="InterPro"/>
</dbReference>
<reference evidence="10 11" key="1">
    <citation type="submission" date="2014-06" db="EMBL/GenBank/DDBJ databases">
        <title>The Genome of the Aflatoxigenic Filamentous Fungus Aspergillus nomius.</title>
        <authorList>
            <person name="Moore M.G."/>
            <person name="Shannon B.M."/>
            <person name="Brian M.M."/>
        </authorList>
    </citation>
    <scope>NUCLEOTIDE SEQUENCE [LARGE SCALE GENOMIC DNA]</scope>
    <source>
        <strain evidence="10 11">NRRL 13137</strain>
    </source>
</reference>
<gene>
    <name evidence="10" type="ORF">ANOM_000050</name>
</gene>
<dbReference type="CDD" id="cd11476">
    <property type="entry name" value="SLC5sbd_DUR3"/>
    <property type="match status" value="1"/>
</dbReference>
<dbReference type="GO" id="GO:0015606">
    <property type="term" value="F:spermidine transmembrane transporter activity"/>
    <property type="evidence" value="ECO:0007669"/>
    <property type="project" value="UniProtKB-ARBA"/>
</dbReference>
<comment type="similarity">
    <text evidence="2 7">Belongs to the sodium:solute symporter (SSF) (TC 2.A.21) family.</text>
</comment>
<evidence type="ECO:0000256" key="8">
    <source>
        <dbReference type="SAM" id="MobiDB-lite"/>
    </source>
</evidence>
<evidence type="ECO:0000256" key="7">
    <source>
        <dbReference type="RuleBase" id="RU362091"/>
    </source>
</evidence>
<feature type="transmembrane region" description="Helical" evidence="9">
    <location>
        <begin position="586"/>
        <end position="605"/>
    </location>
</feature>
<dbReference type="InterPro" id="IPR001734">
    <property type="entry name" value="Na/solute_symporter"/>
</dbReference>
<evidence type="ECO:0000256" key="5">
    <source>
        <dbReference type="ARBA" id="ARBA00022989"/>
    </source>
</evidence>
<feature type="transmembrane region" description="Helical" evidence="9">
    <location>
        <begin position="263"/>
        <end position="286"/>
    </location>
</feature>
<feature type="transmembrane region" description="Helical" evidence="9">
    <location>
        <begin position="617"/>
        <end position="642"/>
    </location>
</feature>
<dbReference type="InterPro" id="IPR031155">
    <property type="entry name" value="DUR"/>
</dbReference>
<dbReference type="AlphaFoldDB" id="A0A0L1JIK4"/>
<keyword evidence="5 9" id="KW-1133">Transmembrane helix</keyword>
<keyword evidence="6 9" id="KW-0472">Membrane</keyword>
<accession>A0A0L1JIK4</accession>
<evidence type="ECO:0000256" key="1">
    <source>
        <dbReference type="ARBA" id="ARBA00004141"/>
    </source>
</evidence>
<keyword evidence="4 9" id="KW-0812">Transmembrane</keyword>
<evidence type="ECO:0000256" key="6">
    <source>
        <dbReference type="ARBA" id="ARBA00023136"/>
    </source>
</evidence>
<feature type="transmembrane region" description="Helical" evidence="9">
    <location>
        <begin position="175"/>
        <end position="194"/>
    </location>
</feature>
<dbReference type="Pfam" id="PF00474">
    <property type="entry name" value="SSF"/>
    <property type="match status" value="1"/>
</dbReference>
<name>A0A0L1JIK4_ASPN3</name>
<dbReference type="Gene3D" id="1.20.1730.10">
    <property type="entry name" value="Sodium/glucose cotransporter"/>
    <property type="match status" value="1"/>
</dbReference>
<feature type="compositionally biased region" description="Polar residues" evidence="8">
    <location>
        <begin position="668"/>
        <end position="678"/>
    </location>
</feature>
<dbReference type="OrthoDB" id="6132759at2759"/>
<comment type="caution">
    <text evidence="10">The sequence shown here is derived from an EMBL/GenBank/DDBJ whole genome shotgun (WGS) entry which is preliminary data.</text>
</comment>
<dbReference type="Proteomes" id="UP000037505">
    <property type="component" value="Unassembled WGS sequence"/>
</dbReference>
<comment type="subcellular location">
    <subcellularLocation>
        <location evidence="1">Membrane</location>
        <topology evidence="1">Multi-pass membrane protein</topology>
    </subcellularLocation>
</comment>
<keyword evidence="3" id="KW-0813">Transport</keyword>
<feature type="transmembrane region" description="Helical" evidence="9">
    <location>
        <begin position="466"/>
        <end position="485"/>
    </location>
</feature>
<evidence type="ECO:0000256" key="4">
    <source>
        <dbReference type="ARBA" id="ARBA00022692"/>
    </source>
</evidence>
<proteinExistence type="inferred from homology"/>
<feature type="transmembrane region" description="Helical" evidence="9">
    <location>
        <begin position="20"/>
        <end position="44"/>
    </location>
</feature>
<evidence type="ECO:0000313" key="11">
    <source>
        <dbReference type="Proteomes" id="UP000037505"/>
    </source>
</evidence>
<feature type="transmembrane region" description="Helical" evidence="9">
    <location>
        <begin position="411"/>
        <end position="431"/>
    </location>
</feature>
<feature type="region of interest" description="Disordered" evidence="8">
    <location>
        <begin position="551"/>
        <end position="570"/>
    </location>
</feature>
<feature type="transmembrane region" description="Helical" evidence="9">
    <location>
        <begin position="298"/>
        <end position="325"/>
    </location>
</feature>
<organism evidence="10 11">
    <name type="scientific">Aspergillus nomiae NRRL (strain ATCC 15546 / NRRL 13137 / CBS 260.88 / M93)</name>
    <dbReference type="NCBI Taxonomy" id="1509407"/>
    <lineage>
        <taxon>Eukaryota</taxon>
        <taxon>Fungi</taxon>
        <taxon>Dikarya</taxon>
        <taxon>Ascomycota</taxon>
        <taxon>Pezizomycotina</taxon>
        <taxon>Eurotiomycetes</taxon>
        <taxon>Eurotiomycetidae</taxon>
        <taxon>Eurotiales</taxon>
        <taxon>Aspergillaceae</taxon>
        <taxon>Aspergillus</taxon>
        <taxon>Aspergillus subgen. Circumdati</taxon>
    </lineage>
</organism>
<feature type="region of interest" description="Disordered" evidence="8">
    <location>
        <begin position="662"/>
        <end position="690"/>
    </location>
</feature>
<feature type="transmembrane region" description="Helical" evidence="9">
    <location>
        <begin position="100"/>
        <end position="120"/>
    </location>
</feature>
<protein>
    <submittedName>
        <fullName evidence="10">Putative urea active transporter</fullName>
    </submittedName>
</protein>
<evidence type="ECO:0000256" key="9">
    <source>
        <dbReference type="SAM" id="Phobius"/>
    </source>
</evidence>
<dbReference type="PANTHER" id="PTHR46154:SF1">
    <property type="entry name" value="ACTIVE TRANSPORTER, PUTATIVE (AFU_ORTHOLOGUE AFUA_1G17570)-RELATED"/>
    <property type="match status" value="1"/>
</dbReference>
<feature type="transmembrane region" description="Helical" evidence="9">
    <location>
        <begin position="141"/>
        <end position="169"/>
    </location>
</feature>
<evidence type="ECO:0000313" key="10">
    <source>
        <dbReference type="EMBL" id="KNG91537.1"/>
    </source>
</evidence>
<dbReference type="PROSITE" id="PS50283">
    <property type="entry name" value="NA_SOLUT_SYMP_3"/>
    <property type="match status" value="1"/>
</dbReference>
<dbReference type="InterPro" id="IPR038377">
    <property type="entry name" value="Na/Glc_symporter_sf"/>
</dbReference>
<evidence type="ECO:0000256" key="3">
    <source>
        <dbReference type="ARBA" id="ARBA00022448"/>
    </source>
</evidence>